<dbReference type="EC" id="2.7.13.3" evidence="2"/>
<feature type="compositionally biased region" description="Low complexity" evidence="9">
    <location>
        <begin position="451"/>
        <end position="465"/>
    </location>
</feature>
<dbReference type="GO" id="GO:0005524">
    <property type="term" value="F:ATP binding"/>
    <property type="evidence" value="ECO:0007669"/>
    <property type="project" value="UniProtKB-KW"/>
</dbReference>
<keyword evidence="8" id="KW-0902">Two-component regulatory system</keyword>
<keyword evidence="10" id="KW-0812">Transmembrane</keyword>
<dbReference type="PANTHER" id="PTHR24421:SF10">
    <property type="entry name" value="NITRATE_NITRITE SENSOR PROTEIN NARQ"/>
    <property type="match status" value="1"/>
</dbReference>
<protein>
    <recommendedName>
        <fullName evidence="2">histidine kinase</fullName>
        <ecNumber evidence="2">2.7.13.3</ecNumber>
    </recommendedName>
</protein>
<feature type="transmembrane region" description="Helical" evidence="10">
    <location>
        <begin position="60"/>
        <end position="78"/>
    </location>
</feature>
<keyword evidence="14" id="KW-1185">Reference proteome</keyword>
<dbReference type="Pfam" id="PF07730">
    <property type="entry name" value="HisKA_3"/>
    <property type="match status" value="1"/>
</dbReference>
<dbReference type="RefSeq" id="WP_175419456.1">
    <property type="nucleotide sequence ID" value="NZ_CP034412.1"/>
</dbReference>
<dbReference type="InterPro" id="IPR050482">
    <property type="entry name" value="Sensor_HK_TwoCompSys"/>
</dbReference>
<evidence type="ECO:0000313" key="14">
    <source>
        <dbReference type="Proteomes" id="UP000307000"/>
    </source>
</evidence>
<name>A0A5B7WWP9_9MICC</name>
<evidence type="ECO:0000256" key="3">
    <source>
        <dbReference type="ARBA" id="ARBA00022553"/>
    </source>
</evidence>
<evidence type="ECO:0000256" key="7">
    <source>
        <dbReference type="ARBA" id="ARBA00022840"/>
    </source>
</evidence>
<dbReference type="InterPro" id="IPR011712">
    <property type="entry name" value="Sig_transdc_His_kin_sub3_dim/P"/>
</dbReference>
<feature type="region of interest" description="Disordered" evidence="9">
    <location>
        <begin position="296"/>
        <end position="323"/>
    </location>
</feature>
<keyword evidence="3" id="KW-0597">Phosphoprotein</keyword>
<accession>A0A5B7WWP9</accession>
<dbReference type="Gene3D" id="3.30.565.10">
    <property type="entry name" value="Histidine kinase-like ATPase, C-terminal domain"/>
    <property type="match status" value="1"/>
</dbReference>
<evidence type="ECO:0000256" key="2">
    <source>
        <dbReference type="ARBA" id="ARBA00012438"/>
    </source>
</evidence>
<keyword evidence="7" id="KW-0067">ATP-binding</keyword>
<dbReference type="KEGG" id="gcr:GcLGCM259_2731"/>
<proteinExistence type="predicted"/>
<feature type="transmembrane region" description="Helical" evidence="10">
    <location>
        <begin position="83"/>
        <end position="100"/>
    </location>
</feature>
<keyword evidence="5" id="KW-0547">Nucleotide-binding</keyword>
<feature type="transmembrane region" description="Helical" evidence="10">
    <location>
        <begin position="34"/>
        <end position="54"/>
    </location>
</feature>
<feature type="transmembrane region" description="Helical" evidence="10">
    <location>
        <begin position="133"/>
        <end position="153"/>
    </location>
</feature>
<reference evidence="13 14" key="1">
    <citation type="submission" date="2018-12" db="EMBL/GenBank/DDBJ databases">
        <title>Complete Genome Sequence of Glutamicibacter creatinolyticus strain LGCM259,isolated from an abscess of a 12-year-old mare in Italy.</title>
        <authorList>
            <person name="Santos R.G."/>
            <person name="Silva A.L."/>
            <person name="Seyffert N."/>
            <person name="Castro T.L.P."/>
            <person name="Attili A.R."/>
            <person name="Rifici C."/>
            <person name="Mazzullo G."/>
            <person name="Brenig B."/>
            <person name="Venanzi F."/>
            <person name="Azevedo V."/>
        </authorList>
    </citation>
    <scope>NUCLEOTIDE SEQUENCE [LARGE SCALE GENOMIC DNA]</scope>
    <source>
        <strain evidence="13 14">LGCM 259</strain>
    </source>
</reference>
<dbReference type="SUPFAM" id="SSF55874">
    <property type="entry name" value="ATPase domain of HSP90 chaperone/DNA topoisomerase II/histidine kinase"/>
    <property type="match status" value="1"/>
</dbReference>
<dbReference type="AlphaFoldDB" id="A0A5B7WWP9"/>
<dbReference type="PANTHER" id="PTHR24421">
    <property type="entry name" value="NITRATE/NITRITE SENSOR PROTEIN NARX-RELATED"/>
    <property type="match status" value="1"/>
</dbReference>
<evidence type="ECO:0000256" key="8">
    <source>
        <dbReference type="ARBA" id="ARBA00023012"/>
    </source>
</evidence>
<evidence type="ECO:0000256" key="10">
    <source>
        <dbReference type="SAM" id="Phobius"/>
    </source>
</evidence>
<organism evidence="13 14">
    <name type="scientific">Glutamicibacter creatinolyticus</name>
    <dbReference type="NCBI Taxonomy" id="162496"/>
    <lineage>
        <taxon>Bacteria</taxon>
        <taxon>Bacillati</taxon>
        <taxon>Actinomycetota</taxon>
        <taxon>Actinomycetes</taxon>
        <taxon>Micrococcales</taxon>
        <taxon>Micrococcaceae</taxon>
        <taxon>Glutamicibacter</taxon>
    </lineage>
</organism>
<keyword evidence="10" id="KW-1133">Transmembrane helix</keyword>
<evidence type="ECO:0000259" key="12">
    <source>
        <dbReference type="Pfam" id="PF23539"/>
    </source>
</evidence>
<feature type="domain" description="Signal transduction histidine kinase subgroup 3 dimerisation and phosphoacceptor" evidence="11">
    <location>
        <begin position="233"/>
        <end position="298"/>
    </location>
</feature>
<dbReference type="Pfam" id="PF23539">
    <property type="entry name" value="DUF7134"/>
    <property type="match status" value="1"/>
</dbReference>
<dbReference type="InterPro" id="IPR036890">
    <property type="entry name" value="HATPase_C_sf"/>
</dbReference>
<dbReference type="Gene3D" id="1.20.5.1930">
    <property type="match status" value="1"/>
</dbReference>
<evidence type="ECO:0000256" key="1">
    <source>
        <dbReference type="ARBA" id="ARBA00000085"/>
    </source>
</evidence>
<dbReference type="EMBL" id="CP034412">
    <property type="protein sequence ID" value="QCY48438.1"/>
    <property type="molecule type" value="Genomic_DNA"/>
</dbReference>
<feature type="domain" description="DUF7134" evidence="12">
    <location>
        <begin position="35"/>
        <end position="153"/>
    </location>
</feature>
<gene>
    <name evidence="13" type="ORF">GcLGCM259_2731</name>
</gene>
<dbReference type="GO" id="GO:0000155">
    <property type="term" value="F:phosphorelay sensor kinase activity"/>
    <property type="evidence" value="ECO:0007669"/>
    <property type="project" value="InterPro"/>
</dbReference>
<dbReference type="GO" id="GO:0016020">
    <property type="term" value="C:membrane"/>
    <property type="evidence" value="ECO:0007669"/>
    <property type="project" value="InterPro"/>
</dbReference>
<evidence type="ECO:0000256" key="5">
    <source>
        <dbReference type="ARBA" id="ARBA00022741"/>
    </source>
</evidence>
<feature type="transmembrane region" description="Helical" evidence="10">
    <location>
        <begin position="106"/>
        <end position="126"/>
    </location>
</feature>
<comment type="catalytic activity">
    <reaction evidence="1">
        <text>ATP + protein L-histidine = ADP + protein N-phospho-L-histidine.</text>
        <dbReference type="EC" id="2.7.13.3"/>
    </reaction>
</comment>
<keyword evidence="4" id="KW-0808">Transferase</keyword>
<dbReference type="Proteomes" id="UP000307000">
    <property type="component" value="Chromosome"/>
</dbReference>
<feature type="region of interest" description="Disordered" evidence="9">
    <location>
        <begin position="451"/>
        <end position="482"/>
    </location>
</feature>
<evidence type="ECO:0000259" key="11">
    <source>
        <dbReference type="Pfam" id="PF07730"/>
    </source>
</evidence>
<evidence type="ECO:0000256" key="4">
    <source>
        <dbReference type="ARBA" id="ARBA00022679"/>
    </source>
</evidence>
<dbReference type="GO" id="GO:0046983">
    <property type="term" value="F:protein dimerization activity"/>
    <property type="evidence" value="ECO:0007669"/>
    <property type="project" value="InterPro"/>
</dbReference>
<dbReference type="CDD" id="cd16917">
    <property type="entry name" value="HATPase_UhpB-NarQ-NarX-like"/>
    <property type="match status" value="1"/>
</dbReference>
<keyword evidence="6 13" id="KW-0418">Kinase</keyword>
<keyword evidence="10" id="KW-0472">Membrane</keyword>
<evidence type="ECO:0000256" key="6">
    <source>
        <dbReference type="ARBA" id="ARBA00022777"/>
    </source>
</evidence>
<feature type="transmembrane region" description="Helical" evidence="10">
    <location>
        <begin position="179"/>
        <end position="200"/>
    </location>
</feature>
<dbReference type="InterPro" id="IPR055558">
    <property type="entry name" value="DUF7134"/>
</dbReference>
<evidence type="ECO:0000313" key="13">
    <source>
        <dbReference type="EMBL" id="QCY48438.1"/>
    </source>
</evidence>
<evidence type="ECO:0000256" key="9">
    <source>
        <dbReference type="SAM" id="MobiDB-lite"/>
    </source>
</evidence>
<sequence length="482" mass="51419">MARLADHVHRLLPSLPPAEWERPAPAPASLRRDVWAGLGFLVLALFMQELVQSLSEREDAVSRAIAYLVIAGLVAPLLVRRRWPILVMLSSSAVFMLAGVGDSAIVAMQLCAQLAYFLAIYTAVAWARNRRALWTALAVVLLAMALWLVLSFFTSDLATATGRTLVEDPAGAFDPLGALPLYTFLINLLYFGGAIFLGLISWSNAYANQVVGEQAARIAAQAEELAARAVSEERLRIARELHDVIAHHISSVGVQASAARLVQDRDPQRATELLRGIESSARSAVSETRALLGVLRDPAHHTQAQAQSPELGDTRHPEPSLGQLGKLITHNAGLGLQVQLSVAEHRPGFLATLPQGLSLALYRISSEALSNVRQHSTARTARLSLRSGRDAHGDWVETETTDAGTARPGTAGSGFGLRGIRERAGLHHGQVEIGPRAERGWRTRARLRVQAPADSATGAAAAPGAVPGGGSVMDPGAGPARQ</sequence>